<evidence type="ECO:0000313" key="2">
    <source>
        <dbReference type="Proteomes" id="UP001597187"/>
    </source>
</evidence>
<accession>A0ABD6AWN4</accession>
<dbReference type="AlphaFoldDB" id="A0ABD6AWN4"/>
<organism evidence="1 2">
    <name type="scientific">Halomarina rubra</name>
    <dbReference type="NCBI Taxonomy" id="2071873"/>
    <lineage>
        <taxon>Archaea</taxon>
        <taxon>Methanobacteriati</taxon>
        <taxon>Methanobacteriota</taxon>
        <taxon>Stenosarchaea group</taxon>
        <taxon>Halobacteria</taxon>
        <taxon>Halobacteriales</taxon>
        <taxon>Natronomonadaceae</taxon>
        <taxon>Halomarina</taxon>
    </lineage>
</organism>
<comment type="caution">
    <text evidence="1">The sequence shown here is derived from an EMBL/GenBank/DDBJ whole genome shotgun (WGS) entry which is preliminary data.</text>
</comment>
<dbReference type="Gene3D" id="2.30.110.10">
    <property type="entry name" value="Electron Transport, Fmn-binding Protein, Chain A"/>
    <property type="match status" value="1"/>
</dbReference>
<reference evidence="1 2" key="1">
    <citation type="journal article" date="2019" name="Int. J. Syst. Evol. Microbiol.">
        <title>The Global Catalogue of Microorganisms (GCM) 10K type strain sequencing project: providing services to taxonomists for standard genome sequencing and annotation.</title>
        <authorList>
            <consortium name="The Broad Institute Genomics Platform"/>
            <consortium name="The Broad Institute Genome Sequencing Center for Infectious Disease"/>
            <person name="Wu L."/>
            <person name="Ma J."/>
        </authorList>
    </citation>
    <scope>NUCLEOTIDE SEQUENCE [LARGE SCALE GENOMIC DNA]</scope>
    <source>
        <strain evidence="1 2">CGMCC 1.12563</strain>
    </source>
</reference>
<proteinExistence type="predicted"/>
<gene>
    <name evidence="1" type="ORF">ACFSBT_10505</name>
</gene>
<protein>
    <submittedName>
        <fullName evidence="1">Pyridoxamine 5'-phosphate oxidase family protein</fullName>
    </submittedName>
</protein>
<name>A0ABD6AWN4_9EURY</name>
<dbReference type="SUPFAM" id="SSF50475">
    <property type="entry name" value="FMN-binding split barrel"/>
    <property type="match status" value="1"/>
</dbReference>
<dbReference type="EMBL" id="JBHUDC010000005">
    <property type="protein sequence ID" value="MFD1513708.1"/>
    <property type="molecule type" value="Genomic_DNA"/>
</dbReference>
<keyword evidence="2" id="KW-1185">Reference proteome</keyword>
<dbReference type="Proteomes" id="UP001597187">
    <property type="component" value="Unassembled WGS sequence"/>
</dbReference>
<sequence>MEYNRAVELDDEAVATFLGTGGTGVASFARGADVSPHSIPVSYGFDAATGHLFFRFAFGPDSAKRDVVAAGTPVSFVTYGDEDGRWHSVVATGRLEAVEDVDVAEGVLESLRRVDIPMVDAFETDPRTLTFGFFRLDPETLTGRTEAQSDD</sequence>
<dbReference type="InterPro" id="IPR012349">
    <property type="entry name" value="Split_barrel_FMN-bd"/>
</dbReference>
<dbReference type="RefSeq" id="WP_250873679.1">
    <property type="nucleotide sequence ID" value="NZ_JALXFV010000005.1"/>
</dbReference>
<evidence type="ECO:0000313" key="1">
    <source>
        <dbReference type="EMBL" id="MFD1513708.1"/>
    </source>
</evidence>
<dbReference type="InterPro" id="IPR024747">
    <property type="entry name" value="Pyridox_Oxase-rel"/>
</dbReference>
<dbReference type="Pfam" id="PF12900">
    <property type="entry name" value="Pyridox_ox_2"/>
    <property type="match status" value="1"/>
</dbReference>